<sequence>MSNNTPNGMHLPEATPPKLSRHIRVVDRMEADRWDMELRSQSIAGIAAEEARAASDAYEEYDTYTSDHFGVLADDWLERAVEREAAAIAAFVDAGTEPPKNRVSEVDKASRERPLALATARRMKERVYQLDAAALRVFAREAPGAVPALRDGVQEALAAVERALAEVARTAAIANAAYGELVKVRQVAENLPPFIMERLAIPLMDQHASTVRLHDELQAARRRVGGQDD</sequence>
<comment type="caution">
    <text evidence="1">The sequence shown here is derived from an EMBL/GenBank/DDBJ whole genome shotgun (WGS) entry which is preliminary data.</text>
</comment>
<proteinExistence type="predicted"/>
<evidence type="ECO:0000313" key="1">
    <source>
        <dbReference type="EMBL" id="MBO2455859.1"/>
    </source>
</evidence>
<name>A0A939TAV5_9ACTN</name>
<evidence type="ECO:0000313" key="2">
    <source>
        <dbReference type="Proteomes" id="UP000669179"/>
    </source>
</evidence>
<dbReference type="AlphaFoldDB" id="A0A939TAV5"/>
<dbReference type="Proteomes" id="UP000669179">
    <property type="component" value="Unassembled WGS sequence"/>
</dbReference>
<dbReference type="RefSeq" id="WP_208264100.1">
    <property type="nucleotide sequence ID" value="NZ_JAGEOJ010000045.1"/>
</dbReference>
<gene>
    <name evidence="1" type="ORF">J4573_52905</name>
</gene>
<organism evidence="1 2">
    <name type="scientific">Actinomadura barringtoniae</name>
    <dbReference type="NCBI Taxonomy" id="1427535"/>
    <lineage>
        <taxon>Bacteria</taxon>
        <taxon>Bacillati</taxon>
        <taxon>Actinomycetota</taxon>
        <taxon>Actinomycetes</taxon>
        <taxon>Streptosporangiales</taxon>
        <taxon>Thermomonosporaceae</taxon>
        <taxon>Actinomadura</taxon>
    </lineage>
</organism>
<reference evidence="1" key="1">
    <citation type="submission" date="2021-03" db="EMBL/GenBank/DDBJ databases">
        <authorList>
            <person name="Kanchanasin P."/>
            <person name="Saeng-In P."/>
            <person name="Phongsopitanun W."/>
            <person name="Yuki M."/>
            <person name="Kudo T."/>
            <person name="Ohkuma M."/>
            <person name="Tanasupawat S."/>
        </authorList>
    </citation>
    <scope>NUCLEOTIDE SEQUENCE</scope>
    <source>
        <strain evidence="1">GKU 128</strain>
    </source>
</reference>
<accession>A0A939TAV5</accession>
<dbReference type="EMBL" id="JAGEOJ010000045">
    <property type="protein sequence ID" value="MBO2455859.1"/>
    <property type="molecule type" value="Genomic_DNA"/>
</dbReference>
<keyword evidence="2" id="KW-1185">Reference proteome</keyword>
<protein>
    <submittedName>
        <fullName evidence="1">Uncharacterized protein</fullName>
    </submittedName>
</protein>